<evidence type="ECO:0000313" key="3">
    <source>
        <dbReference type="EMBL" id="KAI7845791.1"/>
    </source>
</evidence>
<dbReference type="InterPro" id="IPR002683">
    <property type="entry name" value="PsbP_C"/>
</dbReference>
<evidence type="ECO:0000259" key="2">
    <source>
        <dbReference type="Pfam" id="PF01789"/>
    </source>
</evidence>
<reference evidence="3" key="1">
    <citation type="submission" date="2020-11" db="EMBL/GenBank/DDBJ databases">
        <title>Chlorella ohadii genome sequencing and assembly.</title>
        <authorList>
            <person name="Murik O."/>
            <person name="Treves H."/>
            <person name="Kedem I."/>
            <person name="Shotland Y."/>
            <person name="Kaplan A."/>
        </authorList>
    </citation>
    <scope>NUCLEOTIDE SEQUENCE</scope>
    <source>
        <strain evidence="3">1</strain>
    </source>
</reference>
<dbReference type="AlphaFoldDB" id="A0AAD5E0B6"/>
<comment type="caution">
    <text evidence="3">The sequence shown here is derived from an EMBL/GenBank/DDBJ whole genome shotgun (WGS) entry which is preliminary data.</text>
</comment>
<dbReference type="GO" id="GO:0005509">
    <property type="term" value="F:calcium ion binding"/>
    <property type="evidence" value="ECO:0007669"/>
    <property type="project" value="InterPro"/>
</dbReference>
<dbReference type="Pfam" id="PF01789">
    <property type="entry name" value="PsbP"/>
    <property type="match status" value="1"/>
</dbReference>
<dbReference type="SUPFAM" id="SSF55724">
    <property type="entry name" value="Mog1p/PsbP-like"/>
    <property type="match status" value="1"/>
</dbReference>
<evidence type="ECO:0000313" key="4">
    <source>
        <dbReference type="Proteomes" id="UP001205105"/>
    </source>
</evidence>
<keyword evidence="4" id="KW-1185">Reference proteome</keyword>
<proteinExistence type="predicted"/>
<dbReference type="GO" id="GO:0019898">
    <property type="term" value="C:extrinsic component of membrane"/>
    <property type="evidence" value="ECO:0007669"/>
    <property type="project" value="InterPro"/>
</dbReference>
<feature type="domain" description="PsbP C-terminal" evidence="2">
    <location>
        <begin position="109"/>
        <end position="257"/>
    </location>
</feature>
<protein>
    <recommendedName>
        <fullName evidence="2">PsbP C-terminal domain-containing protein</fullName>
    </recommendedName>
</protein>
<gene>
    <name evidence="3" type="ORF">COHA_000703</name>
</gene>
<name>A0AAD5E0B6_9CHLO</name>
<dbReference type="Gene3D" id="3.40.1000.10">
    <property type="entry name" value="Mog1/PsbP, alpha/beta/alpha sandwich"/>
    <property type="match status" value="1"/>
</dbReference>
<dbReference type="GO" id="GO:0015979">
    <property type="term" value="P:photosynthesis"/>
    <property type="evidence" value="ECO:0007669"/>
    <property type="project" value="InterPro"/>
</dbReference>
<dbReference type="Proteomes" id="UP001205105">
    <property type="component" value="Unassembled WGS sequence"/>
</dbReference>
<dbReference type="PANTHER" id="PTHR31407">
    <property type="match status" value="1"/>
</dbReference>
<dbReference type="PANTHER" id="PTHR31407:SF38">
    <property type="entry name" value="PSBP DOMAIN-CONTAINING PROTEIN 4, CHLOROPLASTIC"/>
    <property type="match status" value="1"/>
</dbReference>
<dbReference type="InterPro" id="IPR016123">
    <property type="entry name" value="Mog1/PsbP_a/b/a-sand"/>
</dbReference>
<sequence>MQAARCATAPMAAQPQRRNPRAAAPAAGLRSNDSAQPAVPCSSAALDRRALLGAAAALAAAACQPPAWAIQGLTAGRIPGVSGPDAEGWYTYTRPEGKSGGHGVGWSEIQRYSFKVPSDGWEEVPVSIADLGGTEIDLRYGSTDEGSAMVVVAPVLRFKDVGINANVNIQDLNTPENMIEGFAPELYGAPLVEGDILSAEVVEKDGLPYYIYELTRHRLVAATATGNRLYMLSVRCNSLQWRKAGSKLERIRDSFRVPPKIDV</sequence>
<dbReference type="EMBL" id="JADXDR010000013">
    <property type="protein sequence ID" value="KAI7845791.1"/>
    <property type="molecule type" value="Genomic_DNA"/>
</dbReference>
<dbReference type="GO" id="GO:0009654">
    <property type="term" value="C:photosystem II oxygen evolving complex"/>
    <property type="evidence" value="ECO:0007669"/>
    <property type="project" value="InterPro"/>
</dbReference>
<accession>A0AAD5E0B6</accession>
<feature type="region of interest" description="Disordered" evidence="1">
    <location>
        <begin position="1"/>
        <end position="39"/>
    </location>
</feature>
<feature type="compositionally biased region" description="Low complexity" evidence="1">
    <location>
        <begin position="9"/>
        <end position="27"/>
    </location>
</feature>
<organism evidence="3 4">
    <name type="scientific">Chlorella ohadii</name>
    <dbReference type="NCBI Taxonomy" id="2649997"/>
    <lineage>
        <taxon>Eukaryota</taxon>
        <taxon>Viridiplantae</taxon>
        <taxon>Chlorophyta</taxon>
        <taxon>core chlorophytes</taxon>
        <taxon>Trebouxiophyceae</taxon>
        <taxon>Chlorellales</taxon>
        <taxon>Chlorellaceae</taxon>
        <taxon>Chlorella clade</taxon>
        <taxon>Chlorella</taxon>
    </lineage>
</organism>
<evidence type="ECO:0000256" key="1">
    <source>
        <dbReference type="SAM" id="MobiDB-lite"/>
    </source>
</evidence>